<protein>
    <recommendedName>
        <fullName evidence="2">Tyrosine specific protein phosphatases domain-containing protein</fullName>
    </recommendedName>
</protein>
<comment type="caution">
    <text evidence="3">The sequence shown here is derived from an EMBL/GenBank/DDBJ whole genome shotgun (WGS) entry which is preliminary data.</text>
</comment>
<organism evidence="3 4">
    <name type="scientific">Endocarpon pusillum</name>
    <dbReference type="NCBI Taxonomy" id="364733"/>
    <lineage>
        <taxon>Eukaryota</taxon>
        <taxon>Fungi</taxon>
        <taxon>Dikarya</taxon>
        <taxon>Ascomycota</taxon>
        <taxon>Pezizomycotina</taxon>
        <taxon>Eurotiomycetes</taxon>
        <taxon>Chaetothyriomycetidae</taxon>
        <taxon>Verrucariales</taxon>
        <taxon>Verrucariaceae</taxon>
        <taxon>Endocarpon</taxon>
    </lineage>
</organism>
<dbReference type="AlphaFoldDB" id="A0A8H7EBB8"/>
<evidence type="ECO:0000259" key="2">
    <source>
        <dbReference type="PROSITE" id="PS50056"/>
    </source>
</evidence>
<dbReference type="OrthoDB" id="449382at2759"/>
<dbReference type="EMBL" id="JAACFV010000005">
    <property type="protein sequence ID" value="KAF7513626.1"/>
    <property type="molecule type" value="Genomic_DNA"/>
</dbReference>
<dbReference type="SUPFAM" id="SSF52799">
    <property type="entry name" value="(Phosphotyrosine protein) phosphatases II"/>
    <property type="match status" value="1"/>
</dbReference>
<evidence type="ECO:0000313" key="4">
    <source>
        <dbReference type="Proteomes" id="UP000606974"/>
    </source>
</evidence>
<dbReference type="Proteomes" id="UP000606974">
    <property type="component" value="Unassembled WGS sequence"/>
</dbReference>
<reference evidence="3" key="1">
    <citation type="submission" date="2020-02" db="EMBL/GenBank/DDBJ databases">
        <authorList>
            <person name="Palmer J.M."/>
        </authorList>
    </citation>
    <scope>NUCLEOTIDE SEQUENCE</scope>
    <source>
        <strain evidence="3">EPUS1.4</strain>
        <tissue evidence="3">Thallus</tissue>
    </source>
</reference>
<feature type="domain" description="Tyrosine specific protein phosphatases" evidence="2">
    <location>
        <begin position="193"/>
        <end position="235"/>
    </location>
</feature>
<dbReference type="Pfam" id="PF13350">
    <property type="entry name" value="Y_phosphatase3"/>
    <property type="match status" value="1"/>
</dbReference>
<proteinExistence type="predicted"/>
<dbReference type="PANTHER" id="PTHR31126">
    <property type="entry name" value="TYROSINE-PROTEIN PHOSPHATASE"/>
    <property type="match status" value="1"/>
</dbReference>
<dbReference type="InterPro" id="IPR029021">
    <property type="entry name" value="Prot-tyrosine_phosphatase-like"/>
</dbReference>
<feature type="region of interest" description="Disordered" evidence="1">
    <location>
        <begin position="1"/>
        <end position="52"/>
    </location>
</feature>
<name>A0A8H7EBB8_9EURO</name>
<dbReference type="PROSITE" id="PS00383">
    <property type="entry name" value="TYR_PHOSPHATASE_1"/>
    <property type="match status" value="1"/>
</dbReference>
<accession>A0A8H7EBB8</accession>
<evidence type="ECO:0000256" key="1">
    <source>
        <dbReference type="SAM" id="MobiDB-lite"/>
    </source>
</evidence>
<dbReference type="InterPro" id="IPR026893">
    <property type="entry name" value="Tyr/Ser_Pase_IphP-type"/>
</dbReference>
<sequence>MMASALQKSADSTDGTPASTSPESAGASAFQLTSSQRSSSSTNESPSPPFIHVEGVANFRDLGGYPCRPAPSSHFPAQRCYVTRRLTVFRSAQLTGITANGTKTLCQDLRVRRVYDLRSEAEVNNQTHPTGPAGAEGVERILVPVFRERDHSQRWARKYKNYTDPDEDESHGYSAGFVRAYRDIGENAGPAYQRIWEHIRDREIQDDAGSSRPEPLLFHCAAGKDRTGVFAALVLRLCGVPDEVIAWEYSITEQGLGSWRESIIAHMMKGGHEGSGVPAMTRQEAERAVGSRATNMMVFLKDVVDKEWGGVEKYMQDHCDLTAQDIDTVRRRLVVEGDSPYGDGTGYWKPSDTTEADEKGPLGLAKDHGSGREREQRVMTG</sequence>
<keyword evidence="4" id="KW-1185">Reference proteome</keyword>
<dbReference type="PANTHER" id="PTHR31126:SF1">
    <property type="entry name" value="TYROSINE SPECIFIC PROTEIN PHOSPHATASES DOMAIN-CONTAINING PROTEIN"/>
    <property type="match status" value="1"/>
</dbReference>
<feature type="compositionally biased region" description="Basic and acidic residues" evidence="1">
    <location>
        <begin position="356"/>
        <end position="381"/>
    </location>
</feature>
<dbReference type="Gene3D" id="3.90.190.10">
    <property type="entry name" value="Protein tyrosine phosphatase superfamily"/>
    <property type="match status" value="1"/>
</dbReference>
<dbReference type="InterPro" id="IPR016130">
    <property type="entry name" value="Tyr_Pase_AS"/>
</dbReference>
<feature type="compositionally biased region" description="Low complexity" evidence="1">
    <location>
        <begin position="34"/>
        <end position="45"/>
    </location>
</feature>
<dbReference type="InterPro" id="IPR000387">
    <property type="entry name" value="Tyr_Pase_dom"/>
</dbReference>
<dbReference type="GO" id="GO:0004721">
    <property type="term" value="F:phosphoprotein phosphatase activity"/>
    <property type="evidence" value="ECO:0007669"/>
    <property type="project" value="InterPro"/>
</dbReference>
<feature type="compositionally biased region" description="Polar residues" evidence="1">
    <location>
        <begin position="1"/>
        <end position="23"/>
    </location>
</feature>
<feature type="region of interest" description="Disordered" evidence="1">
    <location>
        <begin position="341"/>
        <end position="381"/>
    </location>
</feature>
<evidence type="ECO:0000313" key="3">
    <source>
        <dbReference type="EMBL" id="KAF7513626.1"/>
    </source>
</evidence>
<dbReference type="PROSITE" id="PS50056">
    <property type="entry name" value="TYR_PHOSPHATASE_2"/>
    <property type="match status" value="1"/>
</dbReference>
<gene>
    <name evidence="3" type="ORF">GJ744_008920</name>
</gene>